<evidence type="ECO:0000256" key="3">
    <source>
        <dbReference type="ARBA" id="ARBA00023122"/>
    </source>
</evidence>
<evidence type="ECO:0000259" key="9">
    <source>
        <dbReference type="PROSITE" id="PS51464"/>
    </source>
</evidence>
<dbReference type="Pfam" id="PF01380">
    <property type="entry name" value="SIS"/>
    <property type="match status" value="1"/>
</dbReference>
<dbReference type="AlphaFoldDB" id="A0A317CCP6"/>
<dbReference type="Gene3D" id="3.10.580.10">
    <property type="entry name" value="CBS-domain"/>
    <property type="match status" value="1"/>
</dbReference>
<sequence>MGELRTVQQNDIIKNATKVISDEIEAIQELTSRLDDNFIRACETILNCKGRVIIAGMGKSGHIGHKIAATLASTGTPSFFVHPSEALHGDIGMITAQDIVITISNSGGTDELITLCSVIKRQGTFIIAMTGKTDSVLAKLAHCHINVGVSKEACPHNLAPTSSTTATLVMGDAIAVSLLKARAFTPEDFARSHPAGRLGKRLSIMVSDLMHSGEDMPKAAPELTLQDAILIMTGKQLGATLVVDADNKLRSVFTDGDLRRAFESGADLKQLKLIDVIQEGCHRITESSLAMQALVMMQEHTITVLPVVDENDAPVGIIHMHDLLKAGIV</sequence>
<dbReference type="InterPro" id="IPR035474">
    <property type="entry name" value="SIS_Kpsf"/>
</dbReference>
<accession>A0A317CCP6</accession>
<dbReference type="InterPro" id="IPR001347">
    <property type="entry name" value="SIS_dom"/>
</dbReference>
<dbReference type="InterPro" id="IPR046348">
    <property type="entry name" value="SIS_dom_sf"/>
</dbReference>
<keyword evidence="11" id="KW-1185">Reference proteome</keyword>
<keyword evidence="3 7" id="KW-0129">CBS domain</keyword>
<evidence type="ECO:0000256" key="7">
    <source>
        <dbReference type="PROSITE-ProRule" id="PRU00703"/>
    </source>
</evidence>
<keyword evidence="5" id="KW-0479">Metal-binding</keyword>
<dbReference type="GO" id="GO:0046872">
    <property type="term" value="F:metal ion binding"/>
    <property type="evidence" value="ECO:0007669"/>
    <property type="project" value="UniProtKB-KW"/>
</dbReference>
<dbReference type="PROSITE" id="PS51371">
    <property type="entry name" value="CBS"/>
    <property type="match status" value="2"/>
</dbReference>
<organism evidence="10 11">
    <name type="scientific">Leucothrix arctica</name>
    <dbReference type="NCBI Taxonomy" id="1481894"/>
    <lineage>
        <taxon>Bacteria</taxon>
        <taxon>Pseudomonadati</taxon>
        <taxon>Pseudomonadota</taxon>
        <taxon>Gammaproteobacteria</taxon>
        <taxon>Thiotrichales</taxon>
        <taxon>Thiotrichaceae</taxon>
        <taxon>Leucothrix</taxon>
    </lineage>
</organism>
<dbReference type="PANTHER" id="PTHR42745:SF1">
    <property type="entry name" value="ARABINOSE 5-PHOSPHATE ISOMERASE KDSD"/>
    <property type="match status" value="1"/>
</dbReference>
<dbReference type="Proteomes" id="UP000245506">
    <property type="component" value="Unassembled WGS sequence"/>
</dbReference>
<dbReference type="CDD" id="cd05014">
    <property type="entry name" value="SIS_Kpsf"/>
    <property type="match status" value="1"/>
</dbReference>
<dbReference type="SMART" id="SM00116">
    <property type="entry name" value="CBS"/>
    <property type="match status" value="2"/>
</dbReference>
<protein>
    <recommendedName>
        <fullName evidence="4">Arabinose 5-phosphate isomerase</fullName>
        <shortName evidence="4">API</shortName>
        <ecNumber evidence="4">5.3.1.13</ecNumber>
    </recommendedName>
</protein>
<feature type="domain" description="SIS" evidence="9">
    <location>
        <begin position="41"/>
        <end position="184"/>
    </location>
</feature>
<dbReference type="EC" id="5.3.1.13" evidence="4"/>
<dbReference type="NCBIfam" id="TIGR00393">
    <property type="entry name" value="kpsF"/>
    <property type="match status" value="1"/>
</dbReference>
<comment type="similarity">
    <text evidence="1 4">Belongs to the SIS family. GutQ/KpsF subfamily.</text>
</comment>
<dbReference type="InterPro" id="IPR046342">
    <property type="entry name" value="CBS_dom_sf"/>
</dbReference>
<reference evidence="10 11" key="1">
    <citation type="submission" date="2018-05" db="EMBL/GenBank/DDBJ databases">
        <title>Leucothrix arctica sp. nov., isolated from Arctic seawater.</title>
        <authorList>
            <person name="Choi A."/>
            <person name="Baek K."/>
        </authorList>
    </citation>
    <scope>NUCLEOTIDE SEQUENCE [LARGE SCALE GENOMIC DNA]</scope>
    <source>
        <strain evidence="10 11">IMCC9719</strain>
    </source>
</reference>
<proteinExistence type="inferred from homology"/>
<dbReference type="Pfam" id="PF00571">
    <property type="entry name" value="CBS"/>
    <property type="match status" value="2"/>
</dbReference>
<evidence type="ECO:0000256" key="6">
    <source>
        <dbReference type="PIRSR" id="PIRSR004692-3"/>
    </source>
</evidence>
<feature type="site" description="Catalytically relevant" evidence="6">
    <location>
        <position position="59"/>
    </location>
</feature>
<evidence type="ECO:0000256" key="5">
    <source>
        <dbReference type="PIRSR" id="PIRSR004692-2"/>
    </source>
</evidence>
<dbReference type="FunFam" id="3.40.50.10490:FF:000011">
    <property type="entry name" value="Arabinose 5-phosphate isomerase"/>
    <property type="match status" value="1"/>
</dbReference>
<dbReference type="GO" id="GO:0019146">
    <property type="term" value="F:arabinose-5-phosphate isomerase activity"/>
    <property type="evidence" value="ECO:0007669"/>
    <property type="project" value="UniProtKB-EC"/>
</dbReference>
<evidence type="ECO:0000256" key="4">
    <source>
        <dbReference type="PIRNR" id="PIRNR004692"/>
    </source>
</evidence>
<dbReference type="InterPro" id="IPR050986">
    <property type="entry name" value="GutQ/KpsF_isomerases"/>
</dbReference>
<feature type="site" description="Catalytically relevant" evidence="6">
    <location>
        <position position="193"/>
    </location>
</feature>
<dbReference type="GO" id="GO:1901135">
    <property type="term" value="P:carbohydrate derivative metabolic process"/>
    <property type="evidence" value="ECO:0007669"/>
    <property type="project" value="InterPro"/>
</dbReference>
<evidence type="ECO:0000313" key="10">
    <source>
        <dbReference type="EMBL" id="PWQ95891.1"/>
    </source>
</evidence>
<dbReference type="CDD" id="cd04604">
    <property type="entry name" value="CBS_pair_SIS_assoc"/>
    <property type="match status" value="1"/>
</dbReference>
<dbReference type="InterPro" id="IPR000644">
    <property type="entry name" value="CBS_dom"/>
</dbReference>
<dbReference type="OrthoDB" id="9762536at2"/>
<evidence type="ECO:0000313" key="11">
    <source>
        <dbReference type="Proteomes" id="UP000245506"/>
    </source>
</evidence>
<dbReference type="PIRSF" id="PIRSF004692">
    <property type="entry name" value="KdsD_KpsF"/>
    <property type="match status" value="1"/>
</dbReference>
<feature type="site" description="Catalytically relevant" evidence="6">
    <location>
        <position position="111"/>
    </location>
</feature>
<evidence type="ECO:0000256" key="2">
    <source>
        <dbReference type="ARBA" id="ARBA00022737"/>
    </source>
</evidence>
<dbReference type="EMBL" id="QGKL01000031">
    <property type="protein sequence ID" value="PWQ95891.1"/>
    <property type="molecule type" value="Genomic_DNA"/>
</dbReference>
<feature type="binding site" evidence="5">
    <location>
        <position position="82"/>
    </location>
    <ligand>
        <name>Zn(2+)</name>
        <dbReference type="ChEBI" id="CHEBI:29105"/>
    </ligand>
</feature>
<comment type="caution">
    <text evidence="10">The sequence shown here is derived from an EMBL/GenBank/DDBJ whole genome shotgun (WGS) entry which is preliminary data.</text>
</comment>
<gene>
    <name evidence="10" type="ORF">DKT75_10950</name>
</gene>
<keyword evidence="4 10" id="KW-0413">Isomerase</keyword>
<keyword evidence="2" id="KW-0677">Repeat</keyword>
<dbReference type="InterPro" id="IPR004800">
    <property type="entry name" value="KdsD/KpsF-type"/>
</dbReference>
<dbReference type="RefSeq" id="WP_109823470.1">
    <property type="nucleotide sequence ID" value="NZ_QGKL01000031.1"/>
</dbReference>
<dbReference type="PANTHER" id="PTHR42745">
    <property type="match status" value="1"/>
</dbReference>
<keyword evidence="5" id="KW-0862">Zinc</keyword>
<name>A0A317CCP6_9GAMM</name>
<dbReference type="GO" id="GO:0005975">
    <property type="term" value="P:carbohydrate metabolic process"/>
    <property type="evidence" value="ECO:0007669"/>
    <property type="project" value="InterPro"/>
</dbReference>
<feature type="domain" description="CBS" evidence="8">
    <location>
        <begin position="210"/>
        <end position="268"/>
    </location>
</feature>
<feature type="domain" description="CBS" evidence="8">
    <location>
        <begin position="277"/>
        <end position="329"/>
    </location>
</feature>
<dbReference type="PROSITE" id="PS51464">
    <property type="entry name" value="SIS"/>
    <property type="match status" value="1"/>
</dbReference>
<comment type="catalytic activity">
    <reaction evidence="4">
        <text>D-arabinose 5-phosphate = D-ribulose 5-phosphate</text>
        <dbReference type="Rhea" id="RHEA:23104"/>
        <dbReference type="ChEBI" id="CHEBI:57693"/>
        <dbReference type="ChEBI" id="CHEBI:58121"/>
        <dbReference type="EC" id="5.3.1.13"/>
    </reaction>
</comment>
<evidence type="ECO:0000259" key="8">
    <source>
        <dbReference type="PROSITE" id="PS51371"/>
    </source>
</evidence>
<feature type="site" description="Catalytically relevant" evidence="6">
    <location>
        <position position="152"/>
    </location>
</feature>
<dbReference type="SUPFAM" id="SSF53697">
    <property type="entry name" value="SIS domain"/>
    <property type="match status" value="1"/>
</dbReference>
<dbReference type="GO" id="GO:0097367">
    <property type="term" value="F:carbohydrate derivative binding"/>
    <property type="evidence" value="ECO:0007669"/>
    <property type="project" value="InterPro"/>
</dbReference>
<evidence type="ECO:0000256" key="1">
    <source>
        <dbReference type="ARBA" id="ARBA00008165"/>
    </source>
</evidence>
<dbReference type="Gene3D" id="3.40.50.10490">
    <property type="entry name" value="Glucose-6-phosphate isomerase like protein, domain 1"/>
    <property type="match status" value="1"/>
</dbReference>